<dbReference type="SUPFAM" id="SSF50129">
    <property type="entry name" value="GroES-like"/>
    <property type="match status" value="1"/>
</dbReference>
<dbReference type="InterPro" id="IPR011032">
    <property type="entry name" value="GroES-like_sf"/>
</dbReference>
<dbReference type="PROSITE" id="PS01162">
    <property type="entry name" value="QOR_ZETA_CRYSTAL"/>
    <property type="match status" value="1"/>
</dbReference>
<dbReference type="Gene3D" id="3.40.50.720">
    <property type="entry name" value="NAD(P)-binding Rossmann-like Domain"/>
    <property type="match status" value="1"/>
</dbReference>
<organism evidence="7 8">
    <name type="scientific">Loxostege sticticalis</name>
    <name type="common">Beet webworm moth</name>
    <dbReference type="NCBI Taxonomy" id="481309"/>
    <lineage>
        <taxon>Eukaryota</taxon>
        <taxon>Metazoa</taxon>
        <taxon>Ecdysozoa</taxon>
        <taxon>Arthropoda</taxon>
        <taxon>Hexapoda</taxon>
        <taxon>Insecta</taxon>
        <taxon>Pterygota</taxon>
        <taxon>Neoptera</taxon>
        <taxon>Endopterygota</taxon>
        <taxon>Lepidoptera</taxon>
        <taxon>Glossata</taxon>
        <taxon>Ditrysia</taxon>
        <taxon>Pyraloidea</taxon>
        <taxon>Crambidae</taxon>
        <taxon>Pyraustinae</taxon>
        <taxon>Loxostege</taxon>
    </lineage>
</organism>
<protein>
    <recommendedName>
        <fullName evidence="6">Enoyl reductase (ER) domain-containing protein</fullName>
    </recommendedName>
</protein>
<dbReference type="GO" id="GO:0016491">
    <property type="term" value="F:oxidoreductase activity"/>
    <property type="evidence" value="ECO:0007669"/>
    <property type="project" value="UniProtKB-KW"/>
</dbReference>
<evidence type="ECO:0000256" key="5">
    <source>
        <dbReference type="SAM" id="SignalP"/>
    </source>
</evidence>
<evidence type="ECO:0000256" key="3">
    <source>
        <dbReference type="ARBA" id="ARBA00022833"/>
    </source>
</evidence>
<keyword evidence="4" id="KW-0560">Oxidoreductase</keyword>
<dbReference type="SUPFAM" id="SSF51735">
    <property type="entry name" value="NAD(P)-binding Rossmann-fold domains"/>
    <property type="match status" value="1"/>
</dbReference>
<evidence type="ECO:0000256" key="4">
    <source>
        <dbReference type="ARBA" id="ARBA00023002"/>
    </source>
</evidence>
<gene>
    <name evidence="7" type="ORF">ABMA28_012194</name>
</gene>
<name>A0ABD0TLY3_LOXSC</name>
<dbReference type="AlphaFoldDB" id="A0ABD0TLY3"/>
<reference evidence="7 8" key="1">
    <citation type="submission" date="2024-06" db="EMBL/GenBank/DDBJ databases">
        <title>A chromosome-level genome assembly of beet webworm, Loxostege sticticalis.</title>
        <authorList>
            <person name="Zhang Y."/>
        </authorList>
    </citation>
    <scope>NUCLEOTIDE SEQUENCE [LARGE SCALE GENOMIC DNA]</scope>
    <source>
        <strain evidence="7">AQ028</strain>
        <tissue evidence="7">Male pupae</tissue>
    </source>
</reference>
<dbReference type="InterPro" id="IPR013149">
    <property type="entry name" value="ADH-like_C"/>
</dbReference>
<feature type="domain" description="Enoyl reductase (ER)" evidence="6">
    <location>
        <begin position="49"/>
        <end position="369"/>
    </location>
</feature>
<evidence type="ECO:0000259" key="6">
    <source>
        <dbReference type="SMART" id="SM00829"/>
    </source>
</evidence>
<keyword evidence="5" id="KW-0732">Signal</keyword>
<proteinExistence type="inferred from homology"/>
<comment type="similarity">
    <text evidence="1">Belongs to the zinc-containing alcohol dehydrogenase family. Quinone oxidoreductase subfamily.</text>
</comment>
<dbReference type="CDD" id="cd08252">
    <property type="entry name" value="AL_MDR"/>
    <property type="match status" value="1"/>
</dbReference>
<dbReference type="InterPro" id="IPR002364">
    <property type="entry name" value="Quin_OxRdtase/zeta-crystal_CS"/>
</dbReference>
<dbReference type="Pfam" id="PF08240">
    <property type="entry name" value="ADH_N"/>
    <property type="match status" value="1"/>
</dbReference>
<dbReference type="InterPro" id="IPR014182">
    <property type="entry name" value="ADH_Zn_typ-1"/>
</dbReference>
<dbReference type="NCBIfam" id="TIGR02817">
    <property type="entry name" value="adh_fam_1"/>
    <property type="match status" value="1"/>
</dbReference>
<comment type="caution">
    <text evidence="7">The sequence shown here is derived from an EMBL/GenBank/DDBJ whole genome shotgun (WGS) entry which is preliminary data.</text>
</comment>
<dbReference type="Proteomes" id="UP001549921">
    <property type="component" value="Unassembled WGS sequence"/>
</dbReference>
<dbReference type="InterPro" id="IPR050700">
    <property type="entry name" value="YIM1/Zinc_Alcohol_DH_Fams"/>
</dbReference>
<dbReference type="InterPro" id="IPR036291">
    <property type="entry name" value="NAD(P)-bd_dom_sf"/>
</dbReference>
<dbReference type="SMART" id="SM00829">
    <property type="entry name" value="PKS_ER"/>
    <property type="match status" value="1"/>
</dbReference>
<dbReference type="Gene3D" id="3.90.180.10">
    <property type="entry name" value="Medium-chain alcohol dehydrogenases, catalytic domain"/>
    <property type="match status" value="1"/>
</dbReference>
<keyword evidence="3" id="KW-0862">Zinc</keyword>
<dbReference type="EMBL" id="JBEDNZ010000003">
    <property type="protein sequence ID" value="KAL0850367.1"/>
    <property type="molecule type" value="Genomic_DNA"/>
</dbReference>
<dbReference type="InterPro" id="IPR013154">
    <property type="entry name" value="ADH-like_N"/>
</dbReference>
<dbReference type="GO" id="GO:0046872">
    <property type="term" value="F:metal ion binding"/>
    <property type="evidence" value="ECO:0007669"/>
    <property type="project" value="UniProtKB-KW"/>
</dbReference>
<dbReference type="PANTHER" id="PTHR11695">
    <property type="entry name" value="ALCOHOL DEHYDROGENASE RELATED"/>
    <property type="match status" value="1"/>
</dbReference>
<keyword evidence="2" id="KW-0479">Metal-binding</keyword>
<feature type="signal peptide" evidence="5">
    <location>
        <begin position="1"/>
        <end position="18"/>
    </location>
</feature>
<feature type="chain" id="PRO_5044879165" description="Enoyl reductase (ER) domain-containing protein" evidence="5">
    <location>
        <begin position="19"/>
        <end position="372"/>
    </location>
</feature>
<evidence type="ECO:0000256" key="2">
    <source>
        <dbReference type="ARBA" id="ARBA00022723"/>
    </source>
</evidence>
<dbReference type="Pfam" id="PF00107">
    <property type="entry name" value="ADH_zinc_N"/>
    <property type="match status" value="1"/>
</dbReference>
<dbReference type="PANTHER" id="PTHR11695:SF294">
    <property type="entry name" value="RETICULON-4-INTERACTING PROTEIN 1, MITOCHONDRIAL"/>
    <property type="match status" value="1"/>
</dbReference>
<evidence type="ECO:0000313" key="8">
    <source>
        <dbReference type="Proteomes" id="UP001549921"/>
    </source>
</evidence>
<dbReference type="InterPro" id="IPR020843">
    <property type="entry name" value="ER"/>
</dbReference>
<accession>A0ABD0TLY3</accession>
<evidence type="ECO:0000256" key="1">
    <source>
        <dbReference type="ARBA" id="ARBA00010371"/>
    </source>
</evidence>
<sequence>MFWSILTIVFSTFCAVNTFDISAHSNKTMATKLPSKMKAVGLYKYLPISDVNSLIDLEVSLPTIQENEVLIEVKAMAVNPIDTKQRAPKPNVETAPRILGWDGAGVIVAKGDKAGIHNVGDEVFFVADLRKNGSNAQYIALDEILAGPKPKRFTFEQAAAMPLTTVTAFESIYDRLLISEKDKGKSILVINSAGGVGSIATQLLKNLGLKVIGTASRPESEEFTRKHGAEIVLNHTKDLAEQLESVGYGAGVDFILVNYDPYPYWDTLVKVIKPQGKICLIVDSSGLVDIRVLKDKSITLVHEMMTTRLKYNTDDKFRYQDILQIVSKMFDEGKLNCTLTRTISPINAANLREGHRIIEEKKMLGKLVLSGF</sequence>
<evidence type="ECO:0000313" key="7">
    <source>
        <dbReference type="EMBL" id="KAL0850367.1"/>
    </source>
</evidence>